<reference evidence="1" key="1">
    <citation type="submission" date="2020-08" db="EMBL/GenBank/DDBJ databases">
        <title>Genome sequencing and assembly of the red palm weevil Rhynchophorus ferrugineus.</title>
        <authorList>
            <person name="Dias G.B."/>
            <person name="Bergman C.M."/>
            <person name="Manee M."/>
        </authorList>
    </citation>
    <scope>NUCLEOTIDE SEQUENCE</scope>
    <source>
        <strain evidence="1">AA-2017</strain>
        <tissue evidence="1">Whole larva</tissue>
    </source>
</reference>
<sequence>MDKYKFRSDCNHLRGSRGPLKRPAPRSADLIGEDTWRASSLDGRYCPGRYVNGVLIDFSLVLSVGWGVSGRTC</sequence>
<evidence type="ECO:0000313" key="1">
    <source>
        <dbReference type="EMBL" id="KAF7285713.1"/>
    </source>
</evidence>
<gene>
    <name evidence="1" type="ORF">GWI33_010208</name>
</gene>
<evidence type="ECO:0000313" key="2">
    <source>
        <dbReference type="Proteomes" id="UP000625711"/>
    </source>
</evidence>
<dbReference type="OrthoDB" id="10017160at2759"/>
<accession>A0A834IXJ5</accession>
<organism evidence="1 2">
    <name type="scientific">Rhynchophorus ferrugineus</name>
    <name type="common">Red palm weevil</name>
    <name type="synonym">Curculio ferrugineus</name>
    <dbReference type="NCBI Taxonomy" id="354439"/>
    <lineage>
        <taxon>Eukaryota</taxon>
        <taxon>Metazoa</taxon>
        <taxon>Ecdysozoa</taxon>
        <taxon>Arthropoda</taxon>
        <taxon>Hexapoda</taxon>
        <taxon>Insecta</taxon>
        <taxon>Pterygota</taxon>
        <taxon>Neoptera</taxon>
        <taxon>Endopterygota</taxon>
        <taxon>Coleoptera</taxon>
        <taxon>Polyphaga</taxon>
        <taxon>Cucujiformia</taxon>
        <taxon>Curculionidae</taxon>
        <taxon>Dryophthorinae</taxon>
        <taxon>Rhynchophorus</taxon>
    </lineage>
</organism>
<dbReference type="Proteomes" id="UP000625711">
    <property type="component" value="Unassembled WGS sequence"/>
</dbReference>
<comment type="caution">
    <text evidence="1">The sequence shown here is derived from an EMBL/GenBank/DDBJ whole genome shotgun (WGS) entry which is preliminary data.</text>
</comment>
<name>A0A834IXJ5_RHYFE</name>
<dbReference type="EMBL" id="JAACXV010000047">
    <property type="protein sequence ID" value="KAF7285713.1"/>
    <property type="molecule type" value="Genomic_DNA"/>
</dbReference>
<proteinExistence type="predicted"/>
<keyword evidence="2" id="KW-1185">Reference proteome</keyword>
<protein>
    <submittedName>
        <fullName evidence="1">Uncharacterized protein</fullName>
    </submittedName>
</protein>
<dbReference type="AlphaFoldDB" id="A0A834IXJ5"/>